<evidence type="ECO:0000313" key="2">
    <source>
        <dbReference type="Proteomes" id="UP000828390"/>
    </source>
</evidence>
<sequence>MDDEMFYGDEFPDISGIDEDVLRAYLEGDTVNPEIEELLKGRFQLLIGIETTC</sequence>
<comment type="caution">
    <text evidence="1">The sequence shown here is derived from an EMBL/GenBank/DDBJ whole genome shotgun (WGS) entry which is preliminary data.</text>
</comment>
<reference evidence="1" key="2">
    <citation type="submission" date="2020-11" db="EMBL/GenBank/DDBJ databases">
        <authorList>
            <person name="McCartney M.A."/>
            <person name="Auch B."/>
            <person name="Kono T."/>
            <person name="Mallez S."/>
            <person name="Becker A."/>
            <person name="Gohl D.M."/>
            <person name="Silverstein K.A.T."/>
            <person name="Koren S."/>
            <person name="Bechman K.B."/>
            <person name="Herman A."/>
            <person name="Abrahante J.E."/>
            <person name="Garbe J."/>
        </authorList>
    </citation>
    <scope>NUCLEOTIDE SEQUENCE</scope>
    <source>
        <strain evidence="1">Duluth1</strain>
        <tissue evidence="1">Whole animal</tissue>
    </source>
</reference>
<name>A0A9D4GJT3_DREPO</name>
<dbReference type="Proteomes" id="UP000828390">
    <property type="component" value="Unassembled WGS sequence"/>
</dbReference>
<accession>A0A9D4GJT3</accession>
<proteinExistence type="predicted"/>
<keyword evidence="2" id="KW-1185">Reference proteome</keyword>
<organism evidence="1 2">
    <name type="scientific">Dreissena polymorpha</name>
    <name type="common">Zebra mussel</name>
    <name type="synonym">Mytilus polymorpha</name>
    <dbReference type="NCBI Taxonomy" id="45954"/>
    <lineage>
        <taxon>Eukaryota</taxon>
        <taxon>Metazoa</taxon>
        <taxon>Spiralia</taxon>
        <taxon>Lophotrochozoa</taxon>
        <taxon>Mollusca</taxon>
        <taxon>Bivalvia</taxon>
        <taxon>Autobranchia</taxon>
        <taxon>Heteroconchia</taxon>
        <taxon>Euheterodonta</taxon>
        <taxon>Imparidentia</taxon>
        <taxon>Neoheterodontei</taxon>
        <taxon>Myida</taxon>
        <taxon>Dreissenoidea</taxon>
        <taxon>Dreissenidae</taxon>
        <taxon>Dreissena</taxon>
    </lineage>
</organism>
<dbReference type="AlphaFoldDB" id="A0A9D4GJT3"/>
<gene>
    <name evidence="1" type="ORF">DPMN_117875</name>
</gene>
<evidence type="ECO:0000313" key="1">
    <source>
        <dbReference type="EMBL" id="KAH3816360.1"/>
    </source>
</evidence>
<reference evidence="1" key="1">
    <citation type="journal article" date="2019" name="bioRxiv">
        <title>The Genome of the Zebra Mussel, Dreissena polymorpha: A Resource for Invasive Species Research.</title>
        <authorList>
            <person name="McCartney M.A."/>
            <person name="Auch B."/>
            <person name="Kono T."/>
            <person name="Mallez S."/>
            <person name="Zhang Y."/>
            <person name="Obille A."/>
            <person name="Becker A."/>
            <person name="Abrahante J.E."/>
            <person name="Garbe J."/>
            <person name="Badalamenti J.P."/>
            <person name="Herman A."/>
            <person name="Mangelson H."/>
            <person name="Liachko I."/>
            <person name="Sullivan S."/>
            <person name="Sone E.D."/>
            <person name="Koren S."/>
            <person name="Silverstein K.A.T."/>
            <person name="Beckman K.B."/>
            <person name="Gohl D.M."/>
        </authorList>
    </citation>
    <scope>NUCLEOTIDE SEQUENCE</scope>
    <source>
        <strain evidence="1">Duluth1</strain>
        <tissue evidence="1">Whole animal</tissue>
    </source>
</reference>
<protein>
    <submittedName>
        <fullName evidence="1">Uncharacterized protein</fullName>
    </submittedName>
</protein>
<dbReference type="EMBL" id="JAIWYP010000005">
    <property type="protein sequence ID" value="KAH3816360.1"/>
    <property type="molecule type" value="Genomic_DNA"/>
</dbReference>